<keyword evidence="2" id="KW-1185">Reference proteome</keyword>
<dbReference type="KEGG" id="pmar:B0X71_02595"/>
<dbReference type="Proteomes" id="UP000188184">
    <property type="component" value="Chromosome"/>
</dbReference>
<sequence length="59" mass="6502">MFFHNRTASAAKARRIKTSAPAPLRLLVANSSGKAVAAAVRWLPPFHSRQLKMTTRQNA</sequence>
<proteinExistence type="predicted"/>
<gene>
    <name evidence="1" type="ORF">B0X71_02595</name>
</gene>
<accession>A0A1Q2KV96</accession>
<name>A0A1Q2KV96_9BACL</name>
<evidence type="ECO:0000313" key="1">
    <source>
        <dbReference type="EMBL" id="AQQ52121.1"/>
    </source>
</evidence>
<dbReference type="AlphaFoldDB" id="A0A1Q2KV96"/>
<reference evidence="1 2" key="1">
    <citation type="submission" date="2017-02" db="EMBL/GenBank/DDBJ databases">
        <title>The complete genomic sequence of a novel cold adapted crude oil-degrading bacterium Planococcus qaidamina Y42.</title>
        <authorList>
            <person name="Yang R."/>
        </authorList>
    </citation>
    <scope>NUCLEOTIDE SEQUENCE [LARGE SCALE GENOMIC DNA]</scope>
    <source>
        <strain evidence="1 2">Y42</strain>
    </source>
</reference>
<evidence type="ECO:0000313" key="2">
    <source>
        <dbReference type="Proteomes" id="UP000188184"/>
    </source>
</evidence>
<organism evidence="1 2">
    <name type="scientific">Planococcus lenghuensis</name>
    <dbReference type="NCBI Taxonomy" id="2213202"/>
    <lineage>
        <taxon>Bacteria</taxon>
        <taxon>Bacillati</taxon>
        <taxon>Bacillota</taxon>
        <taxon>Bacilli</taxon>
        <taxon>Bacillales</taxon>
        <taxon>Caryophanaceae</taxon>
        <taxon>Planococcus</taxon>
    </lineage>
</organism>
<protein>
    <submittedName>
        <fullName evidence="1">Uncharacterized protein</fullName>
    </submittedName>
</protein>
<dbReference type="EMBL" id="CP019640">
    <property type="protein sequence ID" value="AQQ52121.1"/>
    <property type="molecule type" value="Genomic_DNA"/>
</dbReference>